<keyword evidence="5" id="KW-1185">Reference proteome</keyword>
<evidence type="ECO:0000256" key="2">
    <source>
        <dbReference type="ARBA" id="ARBA00023242"/>
    </source>
</evidence>
<evidence type="ECO:0000313" key="4">
    <source>
        <dbReference type="EMBL" id="KAH9501719.1"/>
    </source>
</evidence>
<proteinExistence type="predicted"/>
<name>A0A922HSS4_DERFA</name>
<feature type="region of interest" description="Disordered" evidence="3">
    <location>
        <begin position="220"/>
        <end position="239"/>
    </location>
</feature>
<dbReference type="GO" id="GO:0005634">
    <property type="term" value="C:nucleus"/>
    <property type="evidence" value="ECO:0007669"/>
    <property type="project" value="UniProtKB-SubCell"/>
</dbReference>
<evidence type="ECO:0000313" key="5">
    <source>
        <dbReference type="Proteomes" id="UP000790347"/>
    </source>
</evidence>
<feature type="compositionally biased region" description="Low complexity" evidence="3">
    <location>
        <begin position="222"/>
        <end position="239"/>
    </location>
</feature>
<feature type="compositionally biased region" description="Basic residues" evidence="3">
    <location>
        <begin position="174"/>
        <end position="183"/>
    </location>
</feature>
<feature type="region of interest" description="Disordered" evidence="3">
    <location>
        <begin position="174"/>
        <end position="208"/>
    </location>
</feature>
<gene>
    <name evidence="4" type="ORF">DERF_012543</name>
</gene>
<sequence length="325" mass="38191">MDPVHNDNNNDDDDNDLNGTTVNGPNKFSTHEQECIDYIESTIPANVIINDTDDDDMDDEERLNYERKLWNYFQSSAMAIAQLYSRDNLSTAHNVWSTFQQASTSVTCLYKESSEFHRKHYDRYRQIGYHKRTKELLNWIKKKKNLIRREELIAFLGGNGSPYHYHSHHLNNHHHHHTVHRSNRSGTRTTSNHNFRSSNLNNNNNNNSILNRLDLVSKLTLSPDNNNESDNDSINNNNVEPNLETFKEALHMRNPSVTSMVTNQTNQKRNNHDSHNNNNHHHEDLHEFVDQQFHRHNESRKRTSSMDICMVDSSLNNNNKRTKFY</sequence>
<protein>
    <submittedName>
        <fullName evidence="4">Uncharacterized protein</fullName>
    </submittedName>
</protein>
<dbReference type="PANTHER" id="PTHR31624">
    <property type="entry name" value="UPF0472 PROTEIN C16ORF72"/>
    <property type="match status" value="1"/>
</dbReference>
<dbReference type="InterPro" id="IPR029196">
    <property type="entry name" value="HAPSTR1-like"/>
</dbReference>
<dbReference type="Proteomes" id="UP000790347">
    <property type="component" value="Unassembled WGS sequence"/>
</dbReference>
<dbReference type="PANTHER" id="PTHR31624:SF4">
    <property type="entry name" value="CHROMOSOME 16 OPEN READING FRAME 72"/>
    <property type="match status" value="1"/>
</dbReference>
<dbReference type="Pfam" id="PF15251">
    <property type="entry name" value="TAPR1-like"/>
    <property type="match status" value="1"/>
</dbReference>
<accession>A0A922HSS4</accession>
<feature type="region of interest" description="Disordered" evidence="3">
    <location>
        <begin position="1"/>
        <end position="27"/>
    </location>
</feature>
<evidence type="ECO:0000256" key="1">
    <source>
        <dbReference type="ARBA" id="ARBA00004123"/>
    </source>
</evidence>
<dbReference type="InterPro" id="IPR040308">
    <property type="entry name" value="HAPR1"/>
</dbReference>
<dbReference type="EMBL" id="ASGP02000006">
    <property type="protein sequence ID" value="KAH9501719.1"/>
    <property type="molecule type" value="Genomic_DNA"/>
</dbReference>
<feature type="compositionally biased region" description="Low complexity" evidence="3">
    <location>
        <begin position="191"/>
        <end position="208"/>
    </location>
</feature>
<reference evidence="4" key="2">
    <citation type="journal article" date="2022" name="Res Sq">
        <title>Comparative Genomics Reveals Insights into the Divergent Evolution of Astigmatic Mites and Household Pest Adaptations.</title>
        <authorList>
            <person name="Xiong Q."/>
            <person name="Wan A.T.-Y."/>
            <person name="Liu X.-Y."/>
            <person name="Fung C.S.-H."/>
            <person name="Xiao X."/>
            <person name="Malainual N."/>
            <person name="Hou J."/>
            <person name="Wang L."/>
            <person name="Wang M."/>
            <person name="Yang K."/>
            <person name="Cui Y."/>
            <person name="Leung E."/>
            <person name="Nong W."/>
            <person name="Shin S.-K."/>
            <person name="Au S."/>
            <person name="Jeong K.Y."/>
            <person name="Chew F.T."/>
            <person name="Hui J."/>
            <person name="Leung T.F."/>
            <person name="Tungtrongchitr A."/>
            <person name="Zhong N."/>
            <person name="Liu Z."/>
            <person name="Tsui S."/>
        </authorList>
    </citation>
    <scope>NUCLEOTIDE SEQUENCE</scope>
    <source>
        <strain evidence="4">Derf</strain>
        <tissue evidence="4">Whole organism</tissue>
    </source>
</reference>
<dbReference type="AlphaFoldDB" id="A0A922HSS4"/>
<evidence type="ECO:0000256" key="3">
    <source>
        <dbReference type="SAM" id="MobiDB-lite"/>
    </source>
</evidence>
<comment type="subcellular location">
    <subcellularLocation>
        <location evidence="1">Nucleus</location>
    </subcellularLocation>
</comment>
<organism evidence="4 5">
    <name type="scientific">Dermatophagoides farinae</name>
    <name type="common">American house dust mite</name>
    <dbReference type="NCBI Taxonomy" id="6954"/>
    <lineage>
        <taxon>Eukaryota</taxon>
        <taxon>Metazoa</taxon>
        <taxon>Ecdysozoa</taxon>
        <taxon>Arthropoda</taxon>
        <taxon>Chelicerata</taxon>
        <taxon>Arachnida</taxon>
        <taxon>Acari</taxon>
        <taxon>Acariformes</taxon>
        <taxon>Sarcoptiformes</taxon>
        <taxon>Astigmata</taxon>
        <taxon>Psoroptidia</taxon>
        <taxon>Analgoidea</taxon>
        <taxon>Pyroglyphidae</taxon>
        <taxon>Dermatophagoidinae</taxon>
        <taxon>Dermatophagoides</taxon>
    </lineage>
</organism>
<keyword evidence="2" id="KW-0539">Nucleus</keyword>
<comment type="caution">
    <text evidence="4">The sequence shown here is derived from an EMBL/GenBank/DDBJ whole genome shotgun (WGS) entry which is preliminary data.</text>
</comment>
<reference evidence="4" key="1">
    <citation type="submission" date="2013-05" db="EMBL/GenBank/DDBJ databases">
        <authorList>
            <person name="Yim A.K.Y."/>
            <person name="Chan T.F."/>
            <person name="Ji K.M."/>
            <person name="Liu X.Y."/>
            <person name="Zhou J.W."/>
            <person name="Li R.Q."/>
            <person name="Yang K.Y."/>
            <person name="Li J."/>
            <person name="Li M."/>
            <person name="Law P.T.W."/>
            <person name="Wu Y.L."/>
            <person name="Cai Z.L."/>
            <person name="Qin H."/>
            <person name="Bao Y."/>
            <person name="Leung R.K.K."/>
            <person name="Ng P.K.S."/>
            <person name="Zou J."/>
            <person name="Zhong X.J."/>
            <person name="Ran P.X."/>
            <person name="Zhong N.S."/>
            <person name="Liu Z.G."/>
            <person name="Tsui S.K.W."/>
        </authorList>
    </citation>
    <scope>NUCLEOTIDE SEQUENCE</scope>
    <source>
        <strain evidence="4">Derf</strain>
        <tissue evidence="4">Whole organism</tissue>
    </source>
</reference>